<sequence length="210" mass="22855">MSDAFTLNVEKRDVEGKGASRRLRRLAGKVPAIIYGGKSEPQNIQISHKDLVHHLENEAFYSHIISLVVDGKAEDVILKDLQRHPAKPVILHADFQRVVKGQKMKVSVPLHFINEASAKGVKQGGGIVSHLVSELEVNVLPKDLPEFIEVDVANLELGATLHISEINLPKALESVELAHGHDLPVVTIIKPRGMGSDDTATEAEGEADAE</sequence>
<feature type="domain" description="Large ribosomal subunit protein bL25 beta" evidence="7">
    <location>
        <begin position="103"/>
        <end position="192"/>
    </location>
</feature>
<dbReference type="Pfam" id="PF01386">
    <property type="entry name" value="Ribosomal_L25p"/>
    <property type="match status" value="1"/>
</dbReference>
<dbReference type="EMBL" id="CP003746">
    <property type="protein sequence ID" value="AFU99051.1"/>
    <property type="molecule type" value="Genomic_DNA"/>
</dbReference>
<dbReference type="InterPro" id="IPR037121">
    <property type="entry name" value="Ribosomal_bL25_C"/>
</dbReference>
<keyword evidence="4 5" id="KW-0687">Ribonucleoprotein</keyword>
<dbReference type="HAMAP" id="MF_01336">
    <property type="entry name" value="Ribosomal_bL25"/>
    <property type="match status" value="1"/>
</dbReference>
<dbReference type="PANTHER" id="PTHR33284">
    <property type="entry name" value="RIBOSOMAL PROTEIN L25/GLN-TRNA SYNTHETASE, ANTI-CODON-BINDING DOMAIN-CONTAINING PROTEIN"/>
    <property type="match status" value="1"/>
</dbReference>
<keyword evidence="1 5" id="KW-0699">rRNA-binding</keyword>
<evidence type="ECO:0000256" key="5">
    <source>
        <dbReference type="HAMAP-Rule" id="MF_01334"/>
    </source>
</evidence>
<evidence type="ECO:0000259" key="7">
    <source>
        <dbReference type="Pfam" id="PF14693"/>
    </source>
</evidence>
<evidence type="ECO:0000313" key="9">
    <source>
        <dbReference type="Proteomes" id="UP000000466"/>
    </source>
</evidence>
<dbReference type="InterPro" id="IPR020055">
    <property type="entry name" value="Ribosomal_bL25_short"/>
</dbReference>
<evidence type="ECO:0000256" key="4">
    <source>
        <dbReference type="ARBA" id="ARBA00023274"/>
    </source>
</evidence>
<dbReference type="AlphaFoldDB" id="K4KJ31"/>
<dbReference type="RefSeq" id="WP_015047215.1">
    <property type="nucleotide sequence ID" value="NC_018868.3"/>
</dbReference>
<dbReference type="NCBIfam" id="NF004130">
    <property type="entry name" value="PRK05618.1-5"/>
    <property type="match status" value="1"/>
</dbReference>
<dbReference type="STRING" id="1117647.M5M_09330"/>
<organism evidence="8 9">
    <name type="scientific">Simiduia agarivorans (strain DSM 21679 / JCM 13881 / BCRC 17597 / SA1)</name>
    <dbReference type="NCBI Taxonomy" id="1117647"/>
    <lineage>
        <taxon>Bacteria</taxon>
        <taxon>Pseudomonadati</taxon>
        <taxon>Pseudomonadota</taxon>
        <taxon>Gammaproteobacteria</taxon>
        <taxon>Cellvibrionales</taxon>
        <taxon>Cellvibrionaceae</taxon>
        <taxon>Simiduia</taxon>
    </lineage>
</organism>
<dbReference type="InterPro" id="IPR020056">
    <property type="entry name" value="Rbsml_bL25/Gln-tRNA_synth_N"/>
</dbReference>
<keyword evidence="2 5" id="KW-0694">RNA-binding</keyword>
<evidence type="ECO:0000313" key="8">
    <source>
        <dbReference type="EMBL" id="AFU99051.1"/>
    </source>
</evidence>
<evidence type="ECO:0000256" key="1">
    <source>
        <dbReference type="ARBA" id="ARBA00022730"/>
    </source>
</evidence>
<keyword evidence="3 5" id="KW-0689">Ribosomal protein</keyword>
<evidence type="ECO:0000259" key="6">
    <source>
        <dbReference type="Pfam" id="PF01386"/>
    </source>
</evidence>
<dbReference type="HAMAP" id="MF_01334">
    <property type="entry name" value="Ribosomal_bL25_CTC"/>
    <property type="match status" value="1"/>
</dbReference>
<dbReference type="NCBIfam" id="NF004128">
    <property type="entry name" value="PRK05618.1-2"/>
    <property type="match status" value="1"/>
</dbReference>
<dbReference type="InterPro" id="IPR001021">
    <property type="entry name" value="Ribosomal_bL25_long"/>
</dbReference>
<dbReference type="Gene3D" id="2.170.120.20">
    <property type="entry name" value="Ribosomal protein L25, beta domain"/>
    <property type="match status" value="1"/>
</dbReference>
<feature type="domain" description="Large ribosomal subunit protein bL25 L25" evidence="6">
    <location>
        <begin position="7"/>
        <end position="95"/>
    </location>
</feature>
<keyword evidence="9" id="KW-1185">Reference proteome</keyword>
<name>K4KJ31_SIMAS</name>
<dbReference type="GO" id="GO:0022625">
    <property type="term" value="C:cytosolic large ribosomal subunit"/>
    <property type="evidence" value="ECO:0007669"/>
    <property type="project" value="TreeGrafter"/>
</dbReference>
<reference evidence="8 9" key="1">
    <citation type="journal article" date="2013" name="Genome Announc.">
        <title>Complete genome sequence of Simiduia agarivorans SA1(T), a marine bacterium able to degrade a variety of polysaccharides.</title>
        <authorList>
            <person name="Lin S.Y."/>
            <person name="Shieh W.Y."/>
            <person name="Chen J.S."/>
            <person name="Tang S.L."/>
        </authorList>
    </citation>
    <scope>NUCLEOTIDE SEQUENCE [LARGE SCALE GENOMIC DNA]</scope>
    <source>
        <strain evidence="9">DSM 21679 / JCM 13881 / BCRC 17597 / SA1</strain>
    </source>
</reference>
<evidence type="ECO:0000256" key="3">
    <source>
        <dbReference type="ARBA" id="ARBA00022980"/>
    </source>
</evidence>
<dbReference type="InterPro" id="IPR011035">
    <property type="entry name" value="Ribosomal_bL25/Gln-tRNA_synth"/>
</dbReference>
<dbReference type="CDD" id="cd00495">
    <property type="entry name" value="Ribosomal_L25_TL5_CTC"/>
    <property type="match status" value="1"/>
</dbReference>
<dbReference type="KEGG" id="saga:M5M_09330"/>
<dbReference type="InterPro" id="IPR020057">
    <property type="entry name" value="Ribosomal_bL25_b-dom"/>
</dbReference>
<dbReference type="eggNOG" id="COG1825">
    <property type="taxonomic scope" value="Bacteria"/>
</dbReference>
<comment type="similarity">
    <text evidence="5">Belongs to the bacterial ribosomal protein bL25 family. CTC subfamily.</text>
</comment>
<dbReference type="InterPro" id="IPR029751">
    <property type="entry name" value="Ribosomal_L25_dom"/>
</dbReference>
<dbReference type="PANTHER" id="PTHR33284:SF1">
    <property type="entry name" value="RIBOSOMAL PROTEIN L25_GLN-TRNA SYNTHETASE, ANTI-CODON-BINDING DOMAIN-CONTAINING PROTEIN"/>
    <property type="match status" value="1"/>
</dbReference>
<dbReference type="Pfam" id="PF14693">
    <property type="entry name" value="Ribosomal_TL5_C"/>
    <property type="match status" value="1"/>
</dbReference>
<evidence type="ECO:0000256" key="2">
    <source>
        <dbReference type="ARBA" id="ARBA00022884"/>
    </source>
</evidence>
<dbReference type="HOGENOM" id="CLU_075939_0_1_6"/>
<accession>K4KJ31</accession>
<dbReference type="InterPro" id="IPR020930">
    <property type="entry name" value="Ribosomal_uL5_bac-type"/>
</dbReference>
<dbReference type="Proteomes" id="UP000000466">
    <property type="component" value="Chromosome"/>
</dbReference>
<dbReference type="Gene3D" id="2.40.240.10">
    <property type="entry name" value="Ribosomal Protein L25, Chain P"/>
    <property type="match status" value="1"/>
</dbReference>
<dbReference type="GO" id="GO:0008097">
    <property type="term" value="F:5S rRNA binding"/>
    <property type="evidence" value="ECO:0007669"/>
    <property type="project" value="InterPro"/>
</dbReference>
<gene>
    <name evidence="5" type="primary">rplY</name>
    <name evidence="5" type="synonym">ctc</name>
    <name evidence="8" type="ordered locus">M5M_09330</name>
</gene>
<protein>
    <recommendedName>
        <fullName evidence="5">Large ribosomal subunit protein bL25</fullName>
    </recommendedName>
    <alternativeName>
        <fullName evidence="5">General stress protein CTC</fullName>
    </alternativeName>
</protein>
<dbReference type="SUPFAM" id="SSF50715">
    <property type="entry name" value="Ribosomal protein L25-like"/>
    <property type="match status" value="1"/>
</dbReference>
<dbReference type="GO" id="GO:0003735">
    <property type="term" value="F:structural constituent of ribosome"/>
    <property type="evidence" value="ECO:0007669"/>
    <property type="project" value="InterPro"/>
</dbReference>
<dbReference type="OrthoDB" id="9806411at2"/>
<comment type="subunit">
    <text evidence="5">Part of the 50S ribosomal subunit; part of the 5S rRNA/L5/L18/L25 subcomplex. Contacts the 5S rRNA. Binds to the 5S rRNA independently of L5 and L18.</text>
</comment>
<dbReference type="NCBIfam" id="NF004612">
    <property type="entry name" value="PRK05943.1"/>
    <property type="match status" value="1"/>
</dbReference>
<comment type="function">
    <text evidence="5">This is one of the proteins that binds to the 5S RNA in the ribosome where it forms part of the central protuberance.</text>
</comment>
<dbReference type="GO" id="GO:0006412">
    <property type="term" value="P:translation"/>
    <property type="evidence" value="ECO:0007669"/>
    <property type="project" value="UniProtKB-UniRule"/>
</dbReference>
<dbReference type="NCBIfam" id="TIGR00731">
    <property type="entry name" value="bL25_bact_ctc"/>
    <property type="match status" value="1"/>
</dbReference>
<dbReference type="FunFam" id="2.40.240.10:FF:000002">
    <property type="entry name" value="50S ribosomal protein L25"/>
    <property type="match status" value="1"/>
</dbReference>
<proteinExistence type="inferred from homology"/>